<evidence type="ECO:0000313" key="1">
    <source>
        <dbReference type="EMBL" id="RKF63247.1"/>
    </source>
</evidence>
<feature type="non-terminal residue" evidence="1">
    <location>
        <position position="1"/>
    </location>
</feature>
<dbReference type="AlphaFoldDB" id="A0A420I0R3"/>
<evidence type="ECO:0000313" key="2">
    <source>
        <dbReference type="Proteomes" id="UP000286134"/>
    </source>
</evidence>
<comment type="caution">
    <text evidence="1">The sequence shown here is derived from an EMBL/GenBank/DDBJ whole genome shotgun (WGS) entry which is preliminary data.</text>
</comment>
<dbReference type="Proteomes" id="UP000286134">
    <property type="component" value="Unassembled WGS sequence"/>
</dbReference>
<proteinExistence type="predicted"/>
<dbReference type="EMBL" id="MCFK01002689">
    <property type="protein sequence ID" value="RKF63247.1"/>
    <property type="molecule type" value="Genomic_DNA"/>
</dbReference>
<protein>
    <submittedName>
        <fullName evidence="1">Uncharacterized protein</fullName>
    </submittedName>
</protein>
<reference evidence="1 2" key="1">
    <citation type="journal article" date="2018" name="BMC Genomics">
        <title>Comparative genome analyses reveal sequence features reflecting distinct modes of host-adaptation between dicot and monocot powdery mildew.</title>
        <authorList>
            <person name="Wu Y."/>
            <person name="Ma X."/>
            <person name="Pan Z."/>
            <person name="Kale S.D."/>
            <person name="Song Y."/>
            <person name="King H."/>
            <person name="Zhang Q."/>
            <person name="Presley C."/>
            <person name="Deng X."/>
            <person name="Wei C.I."/>
            <person name="Xiao S."/>
        </authorList>
    </citation>
    <scope>NUCLEOTIDE SEQUENCE [LARGE SCALE GENOMIC DNA]</scope>
    <source>
        <strain evidence="1">UMSG2</strain>
    </source>
</reference>
<sequence length="78" mass="8511">SPSPNYFGSIILQRLSACKEATLSFRTESGQIRGYTSVVQLSAWNVAVLVLWIPKNGLDSSQVLQPLETIPESPCTLC</sequence>
<keyword evidence="2" id="KW-1185">Reference proteome</keyword>
<accession>A0A420I0R3</accession>
<gene>
    <name evidence="1" type="ORF">OnM2_026059</name>
</gene>
<name>A0A420I0R3_9PEZI</name>
<organism evidence="1 2">
    <name type="scientific">Erysiphe neolycopersici</name>
    <dbReference type="NCBI Taxonomy" id="212602"/>
    <lineage>
        <taxon>Eukaryota</taxon>
        <taxon>Fungi</taxon>
        <taxon>Dikarya</taxon>
        <taxon>Ascomycota</taxon>
        <taxon>Pezizomycotina</taxon>
        <taxon>Leotiomycetes</taxon>
        <taxon>Erysiphales</taxon>
        <taxon>Erysiphaceae</taxon>
        <taxon>Erysiphe</taxon>
    </lineage>
</organism>